<proteinExistence type="predicted"/>
<evidence type="ECO:0008006" key="5">
    <source>
        <dbReference type="Google" id="ProtNLM"/>
    </source>
</evidence>
<feature type="signal peptide" evidence="2">
    <location>
        <begin position="1"/>
        <end position="24"/>
    </location>
</feature>
<dbReference type="EMBL" id="JAQNDN010000003">
    <property type="protein sequence ID" value="MDC0667914.1"/>
    <property type="molecule type" value="Genomic_DNA"/>
</dbReference>
<evidence type="ECO:0000313" key="4">
    <source>
        <dbReference type="Proteomes" id="UP001217838"/>
    </source>
</evidence>
<name>A0ABT5B1C9_9BACT</name>
<evidence type="ECO:0000256" key="2">
    <source>
        <dbReference type="SAM" id="SignalP"/>
    </source>
</evidence>
<sequence length="197" mass="21273">MMIAKISRVLPLVTLVAMPGLAAAEPPADSSISGLPEDKEVSELTATEQVQLCEAGSAYAHREITEDDLIRAECSFEGIVDSVTESDGSVEACNEARDECLTSPEDVGEPEEGESCQPGDWSTCKTTVGELDACIEEIVTDLKAFYELFDCANIERFKDEGMPQEPERGEACSRVQSECPDFFPGDTPSELKPPDVS</sequence>
<organism evidence="3 4">
    <name type="scientific">Nannocystis radixulma</name>
    <dbReference type="NCBI Taxonomy" id="2995305"/>
    <lineage>
        <taxon>Bacteria</taxon>
        <taxon>Pseudomonadati</taxon>
        <taxon>Myxococcota</taxon>
        <taxon>Polyangia</taxon>
        <taxon>Nannocystales</taxon>
        <taxon>Nannocystaceae</taxon>
        <taxon>Nannocystis</taxon>
    </lineage>
</organism>
<feature type="region of interest" description="Disordered" evidence="1">
    <location>
        <begin position="178"/>
        <end position="197"/>
    </location>
</feature>
<gene>
    <name evidence="3" type="ORF">POL58_09200</name>
</gene>
<reference evidence="3 4" key="1">
    <citation type="submission" date="2022-11" db="EMBL/GenBank/DDBJ databases">
        <title>Minimal conservation of predation-associated metabolite biosynthetic gene clusters underscores biosynthetic potential of Myxococcota including descriptions for ten novel species: Archangium lansinium sp. nov., Myxococcus landrumus sp. nov., Nannocystis bai.</title>
        <authorList>
            <person name="Ahearne A."/>
            <person name="Stevens C."/>
            <person name="Dowd S."/>
        </authorList>
    </citation>
    <scope>NUCLEOTIDE SEQUENCE [LARGE SCALE GENOMIC DNA]</scope>
    <source>
        <strain evidence="3 4">NCELM</strain>
    </source>
</reference>
<comment type="caution">
    <text evidence="3">The sequence shown here is derived from an EMBL/GenBank/DDBJ whole genome shotgun (WGS) entry which is preliminary data.</text>
</comment>
<keyword evidence="2" id="KW-0732">Signal</keyword>
<dbReference type="Proteomes" id="UP001217838">
    <property type="component" value="Unassembled WGS sequence"/>
</dbReference>
<keyword evidence="4" id="KW-1185">Reference proteome</keyword>
<feature type="chain" id="PRO_5046350697" description="Secreted protein" evidence="2">
    <location>
        <begin position="25"/>
        <end position="197"/>
    </location>
</feature>
<evidence type="ECO:0000256" key="1">
    <source>
        <dbReference type="SAM" id="MobiDB-lite"/>
    </source>
</evidence>
<dbReference type="RefSeq" id="WP_271996459.1">
    <property type="nucleotide sequence ID" value="NZ_JAQNDN010000003.1"/>
</dbReference>
<evidence type="ECO:0000313" key="3">
    <source>
        <dbReference type="EMBL" id="MDC0667914.1"/>
    </source>
</evidence>
<protein>
    <recommendedName>
        <fullName evidence="5">Secreted protein</fullName>
    </recommendedName>
</protein>
<accession>A0ABT5B1C9</accession>